<evidence type="ECO:0000256" key="5">
    <source>
        <dbReference type="ARBA" id="ARBA00022801"/>
    </source>
</evidence>
<dbReference type="Gene3D" id="3.40.50.1010">
    <property type="entry name" value="5'-nuclease"/>
    <property type="match status" value="1"/>
</dbReference>
<feature type="domain" description="PIN" evidence="9">
    <location>
        <begin position="3"/>
        <end position="122"/>
    </location>
</feature>
<dbReference type="GO" id="GO:0016787">
    <property type="term" value="F:hydrolase activity"/>
    <property type="evidence" value="ECO:0007669"/>
    <property type="project" value="UniProtKB-KW"/>
</dbReference>
<feature type="binding site" evidence="8">
    <location>
        <position position="95"/>
    </location>
    <ligand>
        <name>Mg(2+)</name>
        <dbReference type="ChEBI" id="CHEBI:18420"/>
    </ligand>
</feature>
<sequence length="132" mass="14659">MKYLLDTNAVIALIKGNDRLIAELRKHTPTDFAMPAIVAHELFYGAYKSLHIDENLARIDALQFAILEFDRNDARKAGEVRAALRASGTPIGPYDVLIAGQAAARGLVLITRNLREFERVADLQVENWEGSP</sequence>
<feature type="binding site" evidence="8">
    <location>
        <position position="6"/>
    </location>
    <ligand>
        <name>Mg(2+)</name>
        <dbReference type="ChEBI" id="CHEBI:18420"/>
    </ligand>
</feature>
<dbReference type="CDD" id="cd18745">
    <property type="entry name" value="PIN_VapC4-5_FitB-like"/>
    <property type="match status" value="1"/>
</dbReference>
<evidence type="ECO:0000256" key="4">
    <source>
        <dbReference type="ARBA" id="ARBA00022723"/>
    </source>
</evidence>
<dbReference type="EC" id="3.1.-.-" evidence="8"/>
<keyword evidence="2 8" id="KW-1277">Toxin-antitoxin system</keyword>
<reference evidence="10 11" key="1">
    <citation type="submission" date="2017-09" db="EMBL/GenBank/DDBJ databases">
        <title>Comparative genomics of rhizobia isolated from Phaseolus vulgaris in China.</title>
        <authorList>
            <person name="Tong W."/>
        </authorList>
    </citation>
    <scope>NUCLEOTIDE SEQUENCE [LARGE SCALE GENOMIC DNA]</scope>
    <source>
        <strain evidence="10 11">L101</strain>
    </source>
</reference>
<evidence type="ECO:0000256" key="1">
    <source>
        <dbReference type="ARBA" id="ARBA00001946"/>
    </source>
</evidence>
<evidence type="ECO:0000256" key="8">
    <source>
        <dbReference type="HAMAP-Rule" id="MF_00265"/>
    </source>
</evidence>
<proteinExistence type="inferred from homology"/>
<keyword evidence="6 8" id="KW-0460">Magnesium</keyword>
<evidence type="ECO:0000313" key="10">
    <source>
        <dbReference type="EMBL" id="PCK80630.1"/>
    </source>
</evidence>
<dbReference type="GO" id="GO:0090729">
    <property type="term" value="F:toxin activity"/>
    <property type="evidence" value="ECO:0007669"/>
    <property type="project" value="UniProtKB-KW"/>
</dbReference>
<protein>
    <recommendedName>
        <fullName evidence="8">Ribonuclease VapC</fullName>
        <shortName evidence="8">RNase VapC</shortName>
        <ecNumber evidence="8">3.1.-.-</ecNumber>
    </recommendedName>
    <alternativeName>
        <fullName evidence="8">Toxin VapC</fullName>
    </alternativeName>
</protein>
<dbReference type="PANTHER" id="PTHR33653:SF1">
    <property type="entry name" value="RIBONUCLEASE VAPC2"/>
    <property type="match status" value="1"/>
</dbReference>
<keyword evidence="3 8" id="KW-0540">Nuclease</keyword>
<dbReference type="GO" id="GO:0004540">
    <property type="term" value="F:RNA nuclease activity"/>
    <property type="evidence" value="ECO:0007669"/>
    <property type="project" value="InterPro"/>
</dbReference>
<dbReference type="Proteomes" id="UP000218807">
    <property type="component" value="Unassembled WGS sequence"/>
</dbReference>
<evidence type="ECO:0000256" key="7">
    <source>
        <dbReference type="ARBA" id="ARBA00038093"/>
    </source>
</evidence>
<dbReference type="PANTHER" id="PTHR33653">
    <property type="entry name" value="RIBONUCLEASE VAPC2"/>
    <property type="match status" value="1"/>
</dbReference>
<name>A0A2A5KUA6_9HYPH</name>
<gene>
    <name evidence="8" type="primary">vapC</name>
    <name evidence="10" type="ORF">CPT34_13200</name>
</gene>
<dbReference type="InterPro" id="IPR002716">
    <property type="entry name" value="PIN_dom"/>
</dbReference>
<dbReference type="SUPFAM" id="SSF88723">
    <property type="entry name" value="PIN domain-like"/>
    <property type="match status" value="1"/>
</dbReference>
<keyword evidence="8" id="KW-0800">Toxin</keyword>
<evidence type="ECO:0000256" key="6">
    <source>
        <dbReference type="ARBA" id="ARBA00022842"/>
    </source>
</evidence>
<evidence type="ECO:0000256" key="2">
    <source>
        <dbReference type="ARBA" id="ARBA00022649"/>
    </source>
</evidence>
<dbReference type="AlphaFoldDB" id="A0A2A5KUA6"/>
<accession>A0A2A5KUA6</accession>
<keyword evidence="11" id="KW-1185">Reference proteome</keyword>
<dbReference type="InterPro" id="IPR050556">
    <property type="entry name" value="Type_II_TA_system_RNase"/>
</dbReference>
<comment type="caution">
    <text evidence="10">The sequence shown here is derived from an EMBL/GenBank/DDBJ whole genome shotgun (WGS) entry which is preliminary data.</text>
</comment>
<evidence type="ECO:0000313" key="11">
    <source>
        <dbReference type="Proteomes" id="UP000218807"/>
    </source>
</evidence>
<keyword evidence="5 8" id="KW-0378">Hydrolase</keyword>
<dbReference type="InterPro" id="IPR022907">
    <property type="entry name" value="VapC_family"/>
</dbReference>
<dbReference type="Pfam" id="PF01850">
    <property type="entry name" value="PIN"/>
    <property type="match status" value="1"/>
</dbReference>
<dbReference type="InterPro" id="IPR029060">
    <property type="entry name" value="PIN-like_dom_sf"/>
</dbReference>
<evidence type="ECO:0000256" key="3">
    <source>
        <dbReference type="ARBA" id="ARBA00022722"/>
    </source>
</evidence>
<comment type="similarity">
    <text evidence="7 8">Belongs to the PINc/VapC protein family.</text>
</comment>
<evidence type="ECO:0000259" key="9">
    <source>
        <dbReference type="Pfam" id="PF01850"/>
    </source>
</evidence>
<keyword evidence="4 8" id="KW-0479">Metal-binding</keyword>
<dbReference type="RefSeq" id="WP_096763037.1">
    <property type="nucleotide sequence ID" value="NZ_NXDM01000011.1"/>
</dbReference>
<dbReference type="HAMAP" id="MF_00265">
    <property type="entry name" value="VapC_Nob1"/>
    <property type="match status" value="1"/>
</dbReference>
<dbReference type="EMBL" id="NXDM01000011">
    <property type="protein sequence ID" value="PCK80630.1"/>
    <property type="molecule type" value="Genomic_DNA"/>
</dbReference>
<organism evidence="10 11">
    <name type="scientific">Rhizobium sophoriradicis</name>
    <dbReference type="NCBI Taxonomy" id="1535245"/>
    <lineage>
        <taxon>Bacteria</taxon>
        <taxon>Pseudomonadati</taxon>
        <taxon>Pseudomonadota</taxon>
        <taxon>Alphaproteobacteria</taxon>
        <taxon>Hyphomicrobiales</taxon>
        <taxon>Rhizobiaceae</taxon>
        <taxon>Rhizobium/Agrobacterium group</taxon>
        <taxon>Rhizobium</taxon>
    </lineage>
</organism>
<comment type="cofactor">
    <cofactor evidence="1 8">
        <name>Mg(2+)</name>
        <dbReference type="ChEBI" id="CHEBI:18420"/>
    </cofactor>
</comment>
<dbReference type="GO" id="GO:0000287">
    <property type="term" value="F:magnesium ion binding"/>
    <property type="evidence" value="ECO:0007669"/>
    <property type="project" value="UniProtKB-UniRule"/>
</dbReference>
<comment type="function">
    <text evidence="8">Toxic component of a toxin-antitoxin (TA) system. An RNase.</text>
</comment>